<proteinExistence type="predicted"/>
<reference evidence="1" key="1">
    <citation type="journal article" date="2015" name="Genome Biol. Evol.">
        <title>Organellar Genomes of White Spruce (Picea glauca): Assembly and Annotation.</title>
        <authorList>
            <person name="Jackman S.D."/>
            <person name="Warren R.L."/>
            <person name="Gibb E.A."/>
            <person name="Vandervalk B.P."/>
            <person name="Mohamadi H."/>
            <person name="Chu J."/>
            <person name="Raymond A."/>
            <person name="Pleasance S."/>
            <person name="Coope R."/>
            <person name="Wildung M.R."/>
            <person name="Ritland C.E."/>
            <person name="Bousquet J."/>
            <person name="Jones S.J."/>
            <person name="Bohlmann J."/>
            <person name="Birol I."/>
        </authorList>
    </citation>
    <scope>NUCLEOTIDE SEQUENCE [LARGE SCALE GENOMIC DNA]</scope>
    <source>
        <tissue evidence="1">Flushing bud</tissue>
    </source>
</reference>
<dbReference type="AlphaFoldDB" id="A0A101LVD2"/>
<evidence type="ECO:0000313" key="1">
    <source>
        <dbReference type="EMBL" id="KUM45838.1"/>
    </source>
</evidence>
<accession>A0A101LVD2</accession>
<organism evidence="1">
    <name type="scientific">Picea glauca</name>
    <name type="common">White spruce</name>
    <name type="synonym">Pinus glauca</name>
    <dbReference type="NCBI Taxonomy" id="3330"/>
    <lineage>
        <taxon>Eukaryota</taxon>
        <taxon>Viridiplantae</taxon>
        <taxon>Streptophyta</taxon>
        <taxon>Embryophyta</taxon>
        <taxon>Tracheophyta</taxon>
        <taxon>Spermatophyta</taxon>
        <taxon>Pinopsida</taxon>
        <taxon>Pinidae</taxon>
        <taxon>Conifers I</taxon>
        <taxon>Pinales</taxon>
        <taxon>Pinaceae</taxon>
        <taxon>Picea</taxon>
    </lineage>
</organism>
<gene>
    <name evidence="1" type="ORF">ABT39_MTgene2192</name>
</gene>
<name>A0A101LVD2_PICGL</name>
<comment type="caution">
    <text evidence="1">The sequence shown here is derived from an EMBL/GenBank/DDBJ whole genome shotgun (WGS) entry which is preliminary data.</text>
</comment>
<dbReference type="EMBL" id="LKAM01000015">
    <property type="protein sequence ID" value="KUM45838.1"/>
    <property type="molecule type" value="Genomic_DNA"/>
</dbReference>
<keyword evidence="1" id="KW-0496">Mitochondrion</keyword>
<sequence length="57" mass="6117">MGLKVVINCIIYVNIHTRAQSQPKTPSFLLLLGRPAVLSLPGAAMDGEAYVKTVFSS</sequence>
<protein>
    <submittedName>
        <fullName evidence="1">Uncharacterized protein</fullName>
    </submittedName>
</protein>
<geneLocation type="mitochondrion" evidence="1"/>